<protein>
    <submittedName>
        <fullName evidence="2">Uncharacterized protein</fullName>
    </submittedName>
</protein>
<feature type="region of interest" description="Disordered" evidence="1">
    <location>
        <begin position="65"/>
        <end position="84"/>
    </location>
</feature>
<name>A0A645J2N3_9ZZZZ</name>
<accession>A0A645J2N3</accession>
<reference evidence="2" key="1">
    <citation type="submission" date="2019-08" db="EMBL/GenBank/DDBJ databases">
        <authorList>
            <person name="Kucharzyk K."/>
            <person name="Murdoch R.W."/>
            <person name="Higgins S."/>
            <person name="Loffler F."/>
        </authorList>
    </citation>
    <scope>NUCLEOTIDE SEQUENCE</scope>
</reference>
<dbReference type="EMBL" id="VSSQ01130156">
    <property type="protein sequence ID" value="MPN57965.1"/>
    <property type="molecule type" value="Genomic_DNA"/>
</dbReference>
<gene>
    <name evidence="2" type="ORF">SDC9_205661</name>
</gene>
<comment type="caution">
    <text evidence="2">The sequence shown here is derived from an EMBL/GenBank/DDBJ whole genome shotgun (WGS) entry which is preliminary data.</text>
</comment>
<proteinExistence type="predicted"/>
<organism evidence="2">
    <name type="scientific">bioreactor metagenome</name>
    <dbReference type="NCBI Taxonomy" id="1076179"/>
    <lineage>
        <taxon>unclassified sequences</taxon>
        <taxon>metagenomes</taxon>
        <taxon>ecological metagenomes</taxon>
    </lineage>
</organism>
<evidence type="ECO:0000313" key="2">
    <source>
        <dbReference type="EMBL" id="MPN57965.1"/>
    </source>
</evidence>
<dbReference type="AlphaFoldDB" id="A0A645J2N3"/>
<evidence type="ECO:0000256" key="1">
    <source>
        <dbReference type="SAM" id="MobiDB-lite"/>
    </source>
</evidence>
<sequence length="84" mass="10207">MEREYITHLEKTLEETQKVLKEAIQRVESMKWSRDHAQEELEKYKRYWHEEIAETKKLREELEAQKKEQEAVTSDSSDNLKEAI</sequence>